<feature type="domain" description="Neurotransmitter-gated ion-channel ligand-binding" evidence="2">
    <location>
        <begin position="31"/>
        <end position="70"/>
    </location>
</feature>
<gene>
    <name evidence="3" type="ORF">ABMA27_006651</name>
</gene>
<protein>
    <recommendedName>
        <fullName evidence="2">Neurotransmitter-gated ion-channel ligand-binding domain-containing protein</fullName>
    </recommendedName>
</protein>
<feature type="chain" id="PRO_5046734673" description="Neurotransmitter-gated ion-channel ligand-binding domain-containing protein" evidence="1">
    <location>
        <begin position="20"/>
        <end position="70"/>
    </location>
</feature>
<dbReference type="Pfam" id="PF02931">
    <property type="entry name" value="Neur_chan_LBD"/>
    <property type="match status" value="1"/>
</dbReference>
<dbReference type="SUPFAM" id="SSF63712">
    <property type="entry name" value="Nicotinic receptor ligand binding domain-like"/>
    <property type="match status" value="1"/>
</dbReference>
<dbReference type="InterPro" id="IPR006202">
    <property type="entry name" value="Neur_chan_lig-bd"/>
</dbReference>
<reference evidence="3 4" key="1">
    <citation type="submission" date="2024-06" db="EMBL/GenBank/DDBJ databases">
        <title>A chromosome-level genome assembly of beet webworm, Loxostege sticticalis.</title>
        <authorList>
            <person name="Zhang Y."/>
        </authorList>
    </citation>
    <scope>NUCLEOTIDE SEQUENCE [LARGE SCALE GENOMIC DNA]</scope>
    <source>
        <strain evidence="3">AQ026</strain>
        <tissue evidence="3">Whole body</tissue>
    </source>
</reference>
<evidence type="ECO:0000313" key="4">
    <source>
        <dbReference type="Proteomes" id="UP001549920"/>
    </source>
</evidence>
<name>A0ABR3IJW9_LOXSC</name>
<keyword evidence="4" id="KW-1185">Reference proteome</keyword>
<dbReference type="InterPro" id="IPR036734">
    <property type="entry name" value="Neur_chan_lig-bd_sf"/>
</dbReference>
<dbReference type="Gene3D" id="2.70.170.10">
    <property type="entry name" value="Neurotransmitter-gated ion-channel ligand-binding domain"/>
    <property type="match status" value="1"/>
</dbReference>
<evidence type="ECO:0000313" key="3">
    <source>
        <dbReference type="EMBL" id="KAL0901375.1"/>
    </source>
</evidence>
<feature type="non-terminal residue" evidence="3">
    <location>
        <position position="70"/>
    </location>
</feature>
<keyword evidence="1" id="KW-0732">Signal</keyword>
<evidence type="ECO:0000259" key="2">
    <source>
        <dbReference type="Pfam" id="PF02931"/>
    </source>
</evidence>
<accession>A0ABR3IJW9</accession>
<organism evidence="3 4">
    <name type="scientific">Loxostege sticticalis</name>
    <name type="common">Beet webworm moth</name>
    <dbReference type="NCBI Taxonomy" id="481309"/>
    <lineage>
        <taxon>Eukaryota</taxon>
        <taxon>Metazoa</taxon>
        <taxon>Ecdysozoa</taxon>
        <taxon>Arthropoda</taxon>
        <taxon>Hexapoda</taxon>
        <taxon>Insecta</taxon>
        <taxon>Pterygota</taxon>
        <taxon>Neoptera</taxon>
        <taxon>Endopterygota</taxon>
        <taxon>Lepidoptera</taxon>
        <taxon>Glossata</taxon>
        <taxon>Ditrysia</taxon>
        <taxon>Pyraloidea</taxon>
        <taxon>Crambidae</taxon>
        <taxon>Pyraustinae</taxon>
        <taxon>Loxostege</taxon>
    </lineage>
</organism>
<evidence type="ECO:0000256" key="1">
    <source>
        <dbReference type="SAM" id="SignalP"/>
    </source>
</evidence>
<feature type="signal peptide" evidence="1">
    <location>
        <begin position="1"/>
        <end position="19"/>
    </location>
</feature>
<dbReference type="Proteomes" id="UP001549920">
    <property type="component" value="Unassembled WGS sequence"/>
</dbReference>
<sequence>MSIMIHSSFALQLIWMTTSLFIREATCCDDEYRLIRHLMQRYDASVRPVENSSHPLLVTFGVSLHHIIDV</sequence>
<proteinExistence type="predicted"/>
<dbReference type="EMBL" id="JBEUOH010000002">
    <property type="protein sequence ID" value="KAL0901375.1"/>
    <property type="molecule type" value="Genomic_DNA"/>
</dbReference>
<comment type="caution">
    <text evidence="3">The sequence shown here is derived from an EMBL/GenBank/DDBJ whole genome shotgun (WGS) entry which is preliminary data.</text>
</comment>